<dbReference type="PROSITE" id="PS51257">
    <property type="entry name" value="PROKAR_LIPOPROTEIN"/>
    <property type="match status" value="1"/>
</dbReference>
<evidence type="ECO:0000313" key="2">
    <source>
        <dbReference type="EMBL" id="RRK09756.1"/>
    </source>
</evidence>
<reference evidence="2 3" key="1">
    <citation type="submission" date="2018-08" db="EMBL/GenBank/DDBJ databases">
        <title>Genome Lactobacillus garii FI11369.</title>
        <authorList>
            <person name="Diaz M."/>
            <person name="Narbad A."/>
        </authorList>
    </citation>
    <scope>NUCLEOTIDE SEQUENCE [LARGE SCALE GENOMIC DNA]</scope>
    <source>
        <strain evidence="2 3">FI11369</strain>
    </source>
</reference>
<protein>
    <recommendedName>
        <fullName evidence="4">Lipoprotein</fullName>
    </recommendedName>
</protein>
<feature type="chain" id="PRO_5019152201" description="Lipoprotein" evidence="1">
    <location>
        <begin position="24"/>
        <end position="385"/>
    </location>
</feature>
<accession>A0A426D563</accession>
<evidence type="ECO:0000256" key="1">
    <source>
        <dbReference type="SAM" id="SignalP"/>
    </source>
</evidence>
<evidence type="ECO:0000313" key="3">
    <source>
        <dbReference type="Proteomes" id="UP000283633"/>
    </source>
</evidence>
<gene>
    <name evidence="2" type="ORF">D1831_10900</name>
</gene>
<comment type="caution">
    <text evidence="2">The sequence shown here is derived from an EMBL/GenBank/DDBJ whole genome shotgun (WGS) entry which is preliminary data.</text>
</comment>
<dbReference type="OrthoDB" id="2316145at2"/>
<keyword evidence="3" id="KW-1185">Reference proteome</keyword>
<dbReference type="AlphaFoldDB" id="A0A426D563"/>
<keyword evidence="1" id="KW-0732">Signal</keyword>
<dbReference type="Proteomes" id="UP000283633">
    <property type="component" value="Unassembled WGS sequence"/>
</dbReference>
<dbReference type="EMBL" id="QWZQ01000040">
    <property type="protein sequence ID" value="RRK09756.1"/>
    <property type="molecule type" value="Genomic_DNA"/>
</dbReference>
<organism evidence="2 3">
    <name type="scientific">Lactiplantibacillus garii</name>
    <dbReference type="NCBI Taxonomy" id="2306423"/>
    <lineage>
        <taxon>Bacteria</taxon>
        <taxon>Bacillati</taxon>
        <taxon>Bacillota</taxon>
        <taxon>Bacilli</taxon>
        <taxon>Lactobacillales</taxon>
        <taxon>Lactobacillaceae</taxon>
        <taxon>Lactiplantibacillus</taxon>
    </lineage>
</organism>
<proteinExistence type="predicted"/>
<feature type="signal peptide" evidence="1">
    <location>
        <begin position="1"/>
        <end position="23"/>
    </location>
</feature>
<dbReference type="RefSeq" id="WP_125072951.1">
    <property type="nucleotide sequence ID" value="NZ_QWZQ01000040.1"/>
</dbReference>
<evidence type="ECO:0008006" key="4">
    <source>
        <dbReference type="Google" id="ProtNLM"/>
    </source>
</evidence>
<sequence>MRKVILGLVTSLLVILAGCGANQASKTKSKATAADNSVVKNTQQATRAASKTWVFDQAVSSKQTKRGLQDTLTTSVVSKLQADSSWTTAKGQFTSNSIDYQRVSLAKWKRDGLKHVMKSYQHTVHYVSVAQVNAVLKKLGADVQIHQLTDLVFLETKNGGEPLSTGFVASGHHLYEINVEYRDADTPTTVDRGTKYTDTATKTAVSHVDPADLAGTWIAPETTTSATDTGKMMVKAGYLYQHRYDSFERSAVQDLATYSLTSLNQNTTYAEQKRNAAKAGYHLTNRVVASGDSLGYLYLFISKDKMIRIGQGDVTTYEHTSATVAPADLPTADVKLFDQTTKKHPGSAASTVTVKAGAPKVGMSSSVKYLTDPEAGQITSEIVID</sequence>
<name>A0A426D563_9LACO</name>